<evidence type="ECO:0000313" key="1">
    <source>
        <dbReference type="EnsemblMetazoa" id="CJA38215.1"/>
    </source>
</evidence>
<accession>A0A8R1EMJ7</accession>
<sequence>MLCKLNETPTGITQWVWALSHHRLSERRQRRLSSQLLVLALGLPWQSPRQHGRPCSELLRNTTTAKAKQKPKWARQWIHMVTILIGDDAATNCVCSLIGMFATKLPTTAVIISNRTL</sequence>
<evidence type="ECO:0000313" key="2">
    <source>
        <dbReference type="Proteomes" id="UP000005237"/>
    </source>
</evidence>
<reference evidence="2" key="1">
    <citation type="submission" date="2010-08" db="EMBL/GenBank/DDBJ databases">
        <authorList>
            <consortium name="Caenorhabditis japonica Sequencing Consortium"/>
            <person name="Wilson R.K."/>
        </authorList>
    </citation>
    <scope>NUCLEOTIDE SEQUENCE [LARGE SCALE GENOMIC DNA]</scope>
    <source>
        <strain evidence="2">DF5081</strain>
    </source>
</reference>
<name>A0A8R1EMJ7_CAEJA</name>
<dbReference type="Proteomes" id="UP000005237">
    <property type="component" value="Unassembled WGS sequence"/>
</dbReference>
<reference evidence="1" key="2">
    <citation type="submission" date="2022-06" db="UniProtKB">
        <authorList>
            <consortium name="EnsemblMetazoa"/>
        </authorList>
    </citation>
    <scope>IDENTIFICATION</scope>
    <source>
        <strain evidence="1">DF5081</strain>
    </source>
</reference>
<organism evidence="1 2">
    <name type="scientific">Caenorhabditis japonica</name>
    <dbReference type="NCBI Taxonomy" id="281687"/>
    <lineage>
        <taxon>Eukaryota</taxon>
        <taxon>Metazoa</taxon>
        <taxon>Ecdysozoa</taxon>
        <taxon>Nematoda</taxon>
        <taxon>Chromadorea</taxon>
        <taxon>Rhabditida</taxon>
        <taxon>Rhabditina</taxon>
        <taxon>Rhabditomorpha</taxon>
        <taxon>Rhabditoidea</taxon>
        <taxon>Rhabditidae</taxon>
        <taxon>Peloderinae</taxon>
        <taxon>Caenorhabditis</taxon>
    </lineage>
</organism>
<protein>
    <submittedName>
        <fullName evidence="1">Uncharacterized protein</fullName>
    </submittedName>
</protein>
<dbReference type="EnsemblMetazoa" id="CJA38215.1">
    <property type="protein sequence ID" value="CJA38215.1"/>
    <property type="gene ID" value="WBGene00214062"/>
</dbReference>
<dbReference type="AlphaFoldDB" id="A0A8R1EMJ7"/>
<proteinExistence type="predicted"/>
<keyword evidence="2" id="KW-1185">Reference proteome</keyword>